<name>A0A5M4B2M3_9BACT</name>
<dbReference type="GO" id="GO:0022857">
    <property type="term" value="F:transmembrane transporter activity"/>
    <property type="evidence" value="ECO:0007669"/>
    <property type="project" value="TreeGrafter"/>
</dbReference>
<dbReference type="GO" id="GO:0005886">
    <property type="term" value="C:plasma membrane"/>
    <property type="evidence" value="ECO:0007669"/>
    <property type="project" value="UniProtKB-SubCell"/>
</dbReference>
<feature type="transmembrane region" description="Helical" evidence="6">
    <location>
        <begin position="290"/>
        <end position="317"/>
    </location>
</feature>
<keyword evidence="2" id="KW-1003">Cell membrane</keyword>
<evidence type="ECO:0000259" key="8">
    <source>
        <dbReference type="Pfam" id="PF12704"/>
    </source>
</evidence>
<evidence type="ECO:0000256" key="2">
    <source>
        <dbReference type="ARBA" id="ARBA00022475"/>
    </source>
</evidence>
<feature type="domain" description="MacB-like periplasmic core" evidence="8">
    <location>
        <begin position="1"/>
        <end position="209"/>
    </location>
</feature>
<reference evidence="9 10" key="1">
    <citation type="submission" date="2019-10" db="EMBL/GenBank/DDBJ databases">
        <title>Prolixibacter strains distinguished by the presence of nitrate reductase genes were adept at nitrate-dependent anaerobic corrosion of metallic iron and carbon steel.</title>
        <authorList>
            <person name="Iino T."/>
            <person name="Shono N."/>
            <person name="Ito K."/>
            <person name="Nakamura R."/>
            <person name="Sueoka K."/>
            <person name="Harayama S."/>
            <person name="Ohkuma M."/>
        </authorList>
    </citation>
    <scope>NUCLEOTIDE SEQUENCE [LARGE SCALE GENOMIC DNA]</scope>
    <source>
        <strain evidence="9 10">JCM 13498</strain>
    </source>
</reference>
<keyword evidence="4 6" id="KW-1133">Transmembrane helix</keyword>
<comment type="subcellular location">
    <subcellularLocation>
        <location evidence="1">Cell membrane</location>
        <topology evidence="1">Multi-pass membrane protein</topology>
    </subcellularLocation>
</comment>
<dbReference type="Proteomes" id="UP000391834">
    <property type="component" value="Unassembled WGS sequence"/>
</dbReference>
<evidence type="ECO:0000259" key="7">
    <source>
        <dbReference type="Pfam" id="PF02687"/>
    </source>
</evidence>
<feature type="transmembrane region" description="Helical" evidence="6">
    <location>
        <begin position="725"/>
        <end position="746"/>
    </location>
</feature>
<proteinExistence type="predicted"/>
<organism evidence="9 10">
    <name type="scientific">Prolixibacter bellariivorans</name>
    <dbReference type="NCBI Taxonomy" id="314319"/>
    <lineage>
        <taxon>Bacteria</taxon>
        <taxon>Pseudomonadati</taxon>
        <taxon>Bacteroidota</taxon>
        <taxon>Bacteroidia</taxon>
        <taxon>Marinilabiliales</taxon>
        <taxon>Prolixibacteraceae</taxon>
        <taxon>Prolixibacter</taxon>
    </lineage>
</organism>
<keyword evidence="5 6" id="KW-0472">Membrane</keyword>
<dbReference type="AlphaFoldDB" id="A0A5M4B2M3"/>
<feature type="transmembrane region" description="Helical" evidence="6">
    <location>
        <begin position="243"/>
        <end position="269"/>
    </location>
</feature>
<evidence type="ECO:0000313" key="9">
    <source>
        <dbReference type="EMBL" id="GET34146.1"/>
    </source>
</evidence>
<dbReference type="InterPro" id="IPR025857">
    <property type="entry name" value="MacB_PCD"/>
</dbReference>
<evidence type="ECO:0000256" key="5">
    <source>
        <dbReference type="ARBA" id="ARBA00023136"/>
    </source>
</evidence>
<feature type="domain" description="ABC3 transporter permease C-terminal" evidence="7">
    <location>
        <begin position="646"/>
        <end position="758"/>
    </location>
</feature>
<evidence type="ECO:0000256" key="6">
    <source>
        <dbReference type="SAM" id="Phobius"/>
    </source>
</evidence>
<accession>A0A5M4B2M3</accession>
<comment type="caution">
    <text evidence="9">The sequence shown here is derived from an EMBL/GenBank/DDBJ whole genome shotgun (WGS) entry which is preliminary data.</text>
</comment>
<feature type="transmembrane region" description="Helical" evidence="6">
    <location>
        <begin position="383"/>
        <end position="405"/>
    </location>
</feature>
<dbReference type="PANTHER" id="PTHR30572">
    <property type="entry name" value="MEMBRANE COMPONENT OF TRANSPORTER-RELATED"/>
    <property type="match status" value="1"/>
</dbReference>
<gene>
    <name evidence="9" type="ORF">PbJCM13498_30090</name>
</gene>
<evidence type="ECO:0000256" key="1">
    <source>
        <dbReference type="ARBA" id="ARBA00004651"/>
    </source>
</evidence>
<evidence type="ECO:0000256" key="3">
    <source>
        <dbReference type="ARBA" id="ARBA00022692"/>
    </source>
</evidence>
<dbReference type="InterPro" id="IPR050250">
    <property type="entry name" value="Macrolide_Exporter_MacB"/>
</dbReference>
<feature type="transmembrane region" description="Helical" evidence="6">
    <location>
        <begin position="694"/>
        <end position="713"/>
    </location>
</feature>
<feature type="transmembrane region" description="Helical" evidence="6">
    <location>
        <begin position="642"/>
        <end position="661"/>
    </location>
</feature>
<keyword evidence="3 6" id="KW-0812">Transmembrane</keyword>
<dbReference type="Pfam" id="PF12704">
    <property type="entry name" value="MacB_PCD"/>
    <property type="match status" value="1"/>
</dbReference>
<protein>
    <submittedName>
        <fullName evidence="9">ABC transporter permease</fullName>
    </submittedName>
</protein>
<feature type="transmembrane region" description="Helical" evidence="6">
    <location>
        <begin position="337"/>
        <end position="362"/>
    </location>
</feature>
<dbReference type="InterPro" id="IPR003838">
    <property type="entry name" value="ABC3_permease_C"/>
</dbReference>
<dbReference type="Pfam" id="PF02687">
    <property type="entry name" value="FtsX"/>
    <property type="match status" value="2"/>
</dbReference>
<feature type="domain" description="ABC3 transporter permease C-terminal" evidence="7">
    <location>
        <begin position="249"/>
        <end position="364"/>
    </location>
</feature>
<evidence type="ECO:0000256" key="4">
    <source>
        <dbReference type="ARBA" id="ARBA00022989"/>
    </source>
</evidence>
<dbReference type="RefSeq" id="WP_027585775.1">
    <property type="nucleotide sequence ID" value="NZ_BLAX01000001.1"/>
</dbReference>
<dbReference type="EMBL" id="BLAX01000001">
    <property type="protein sequence ID" value="GET34146.1"/>
    <property type="molecule type" value="Genomic_DNA"/>
</dbReference>
<dbReference type="PANTHER" id="PTHR30572:SF18">
    <property type="entry name" value="ABC-TYPE MACROLIDE FAMILY EXPORT SYSTEM PERMEASE COMPONENT 2"/>
    <property type="match status" value="1"/>
</dbReference>
<keyword evidence="10" id="KW-1185">Reference proteome</keyword>
<evidence type="ECO:0000313" key="10">
    <source>
        <dbReference type="Proteomes" id="UP000391834"/>
    </source>
</evidence>
<sequence length="765" mass="86287">MAGLGIGIASFLLLFLYVYNDLTYNHFNKNLANIYRVYEGNGAQTKGLLLPKMQDEIPEVKNGTRIFDWDGFRMSYKNLAFPENIQYADTGFFSVFTFPFIEGSAKPGIKDKYGVVISKEFAEKYFGDKPAIGKKIRVKFDNTFLHVNGVVDIPSNSSVKFNILASYETGETISPWIKGVHDWYNTFSNTYVLLENGVKPASIQNKLQRIVHENFLPVGKNKTKLNLVPFKDYHAKEESNRTMIIILTVIALGILSIAVVNFINLTITSSLSRIKETGIKKMFGASRKQLIIQMLTESLMVSFVALLLGGLITTLTLPYFNQLFGTRLHFNPLQNPILLLILAAIWLVIGIVSGTVPALFMAKAKLTNSIRGSLSSVNKAGTARYSLLIVQFVIAIVLIAGTVLIRKQISFMMNKDTKFDKENVVVADLETWQYQDMKAASQKFKVISEELQASPYVESVCFSNTIPGTYNQNYNTFYTEEGKGDKNIRLRKAYVGKNYFKTYGIKVLDGSGFDQDLTNYKNCMILNKTAINKLGFKGATDQLMHESSPTGDEWKVIGEVDDFSYQGAQNKMQPLAHFFTQHDNLADWNYLSVKAKPGAALQVIALMKKEWKKIPPLATANYFFANDKLNDYYKEYIKVNQLIAWFSVLAIMLSILGLFALSSYMMTRRVKEIGIRKVNGAKVSEVMSMLNKDFVKWVAIAFVIATPIAWFALNKWLENFANRTSLSWWIFALAGILALGIALLTVSWQSWKAATRNPVEALRYE</sequence>